<dbReference type="Pfam" id="PF13193">
    <property type="entry name" value="AMP-binding_C"/>
    <property type="match status" value="1"/>
</dbReference>
<dbReference type="InterPro" id="IPR042099">
    <property type="entry name" value="ANL_N_sf"/>
</dbReference>
<name>A0ABS8PBL1_9PSEU</name>
<feature type="domain" description="AMP-binding enzyme C-terminal" evidence="4">
    <location>
        <begin position="410"/>
        <end position="482"/>
    </location>
</feature>
<comment type="caution">
    <text evidence="5">The sequence shown here is derived from an EMBL/GenBank/DDBJ whole genome shotgun (WGS) entry which is preliminary data.</text>
</comment>
<dbReference type="Pfam" id="PF00501">
    <property type="entry name" value="AMP-binding"/>
    <property type="match status" value="1"/>
</dbReference>
<keyword evidence="2" id="KW-0436">Ligase</keyword>
<dbReference type="RefSeq" id="WP_230735457.1">
    <property type="nucleotide sequence ID" value="NZ_JAJNDB010000003.1"/>
</dbReference>
<evidence type="ECO:0000256" key="2">
    <source>
        <dbReference type="ARBA" id="ARBA00022598"/>
    </source>
</evidence>
<evidence type="ECO:0000259" key="3">
    <source>
        <dbReference type="Pfam" id="PF00501"/>
    </source>
</evidence>
<keyword evidence="6" id="KW-1185">Reference proteome</keyword>
<reference evidence="5 6" key="1">
    <citation type="submission" date="2021-11" db="EMBL/GenBank/DDBJ databases">
        <title>Draft genome sequence of Actinomycetospora sp. SF1 isolated from the rhizosphere soil.</title>
        <authorList>
            <person name="Duangmal K."/>
            <person name="Chantavorakit T."/>
        </authorList>
    </citation>
    <scope>NUCLEOTIDE SEQUENCE [LARGE SCALE GENOMIC DNA]</scope>
    <source>
        <strain evidence="5 6">TBRC 5722</strain>
    </source>
</reference>
<organism evidence="5 6">
    <name type="scientific">Actinomycetospora endophytica</name>
    <dbReference type="NCBI Taxonomy" id="2291215"/>
    <lineage>
        <taxon>Bacteria</taxon>
        <taxon>Bacillati</taxon>
        <taxon>Actinomycetota</taxon>
        <taxon>Actinomycetes</taxon>
        <taxon>Pseudonocardiales</taxon>
        <taxon>Pseudonocardiaceae</taxon>
        <taxon>Actinomycetospora</taxon>
    </lineage>
</organism>
<proteinExistence type="inferred from homology"/>
<dbReference type="InterPro" id="IPR020845">
    <property type="entry name" value="AMP-binding_CS"/>
</dbReference>
<dbReference type="InterPro" id="IPR045851">
    <property type="entry name" value="AMP-bd_C_sf"/>
</dbReference>
<evidence type="ECO:0000313" key="5">
    <source>
        <dbReference type="EMBL" id="MCD2194900.1"/>
    </source>
</evidence>
<sequence length="504" mass="52625">MSRSNGPASVVDLIRELARRGEAAAVVEADTGRVIGGAEFAASIDAEAGRRRVQFPDGGAVALSGGNGVAWLRTMLGVVAAGCAVVTVSPLSPVEDVVAQLWRSRARRLVCDAAVAHRVVDELPSEVTLEVLEPDPPPAGAEDTTAATPVDVIALMTSSGTTGPPKTARLTERAFAVSAHQLVRQWGLTGDDVFLAVLPFSHAAGLSAALCALAAGARLVTMPRFEPAAFLDALEAHRVTASLLAPPIVRLLALHPAVDTHDLTALRVLGSAGAPLPAEVAEGCERRLGVAVCNAYGMTEIGWIAMDSAAAPRRPGTVGPPVEEVEVRLVDPETGLDVPAGARGEIWARGPAAGPGYLDDPAATASLITPDDWWRTGDLAVLDDDGRLRIVDRLKDLIKYKGHQVAPAALERLIGSRADVVDVAVAGDPDPEAGELPHAYVVAPGGLDPEELMAWVAERVSPHQRIRAVTLLEEIPRLPAGKILRRLLPTAVPASAEGPVPQHR</sequence>
<accession>A0ABS8PBL1</accession>
<dbReference type="Gene3D" id="3.30.300.30">
    <property type="match status" value="1"/>
</dbReference>
<evidence type="ECO:0000259" key="4">
    <source>
        <dbReference type="Pfam" id="PF13193"/>
    </source>
</evidence>
<dbReference type="PROSITE" id="PS00455">
    <property type="entry name" value="AMP_BINDING"/>
    <property type="match status" value="1"/>
</dbReference>
<dbReference type="InterPro" id="IPR025110">
    <property type="entry name" value="AMP-bd_C"/>
</dbReference>
<evidence type="ECO:0000256" key="1">
    <source>
        <dbReference type="ARBA" id="ARBA00006432"/>
    </source>
</evidence>
<dbReference type="InterPro" id="IPR000873">
    <property type="entry name" value="AMP-dep_synth/lig_dom"/>
</dbReference>
<dbReference type="PANTHER" id="PTHR24096:SF149">
    <property type="entry name" value="AMP-BINDING DOMAIN-CONTAINING PROTEIN-RELATED"/>
    <property type="match status" value="1"/>
</dbReference>
<dbReference type="Gene3D" id="3.40.50.12780">
    <property type="entry name" value="N-terminal domain of ligase-like"/>
    <property type="match status" value="1"/>
</dbReference>
<protein>
    <submittedName>
        <fullName evidence="5">AMP-binding protein</fullName>
    </submittedName>
</protein>
<gene>
    <name evidence="5" type="ORF">LQ327_16125</name>
</gene>
<feature type="domain" description="AMP-dependent synthetase/ligase" evidence="3">
    <location>
        <begin position="23"/>
        <end position="358"/>
    </location>
</feature>
<dbReference type="Proteomes" id="UP001199469">
    <property type="component" value="Unassembled WGS sequence"/>
</dbReference>
<evidence type="ECO:0000313" key="6">
    <source>
        <dbReference type="Proteomes" id="UP001199469"/>
    </source>
</evidence>
<comment type="similarity">
    <text evidence="1">Belongs to the ATP-dependent AMP-binding enzyme family.</text>
</comment>
<dbReference type="EMBL" id="JAJNDB010000003">
    <property type="protein sequence ID" value="MCD2194900.1"/>
    <property type="molecule type" value="Genomic_DNA"/>
</dbReference>
<dbReference type="PANTHER" id="PTHR24096">
    <property type="entry name" value="LONG-CHAIN-FATTY-ACID--COA LIGASE"/>
    <property type="match status" value="1"/>
</dbReference>
<dbReference type="SUPFAM" id="SSF56801">
    <property type="entry name" value="Acetyl-CoA synthetase-like"/>
    <property type="match status" value="1"/>
</dbReference>